<reference evidence="18 19" key="1">
    <citation type="journal article" date="2016" name="Nat. Commun.">
        <title>Thousands of microbial genomes shed light on interconnected biogeochemical processes in an aquifer system.</title>
        <authorList>
            <person name="Anantharaman K."/>
            <person name="Brown C.T."/>
            <person name="Hug L.A."/>
            <person name="Sharon I."/>
            <person name="Castelle C.J."/>
            <person name="Probst A.J."/>
            <person name="Thomas B.C."/>
            <person name="Singh A."/>
            <person name="Wilkins M.J."/>
            <person name="Karaoz U."/>
            <person name="Brodie E.L."/>
            <person name="Williams K.H."/>
            <person name="Hubbard S.S."/>
            <person name="Banfield J.F."/>
        </authorList>
    </citation>
    <scope>NUCLEOTIDE SEQUENCE [LARGE SCALE GENOMIC DNA]</scope>
</reference>
<dbReference type="UniPathway" id="UPA00219"/>
<dbReference type="Proteomes" id="UP000177932">
    <property type="component" value="Unassembled WGS sequence"/>
</dbReference>
<evidence type="ECO:0000256" key="14">
    <source>
        <dbReference type="ARBA" id="ARBA00023316"/>
    </source>
</evidence>
<dbReference type="PANTHER" id="PTHR21071:SF4">
    <property type="entry name" value="UDP-N-ACETYLENOLPYRUVOYLGLUCOSAMINE REDUCTASE"/>
    <property type="match status" value="1"/>
</dbReference>
<dbReference type="EMBL" id="MHOD01000032">
    <property type="protein sequence ID" value="OGZ57325.1"/>
    <property type="molecule type" value="Genomic_DNA"/>
</dbReference>
<dbReference type="SUPFAM" id="SSF56176">
    <property type="entry name" value="FAD-binding/transporter-associated domain-like"/>
    <property type="match status" value="1"/>
</dbReference>
<keyword evidence="11 16" id="KW-0573">Peptidoglycan synthesis</keyword>
<dbReference type="HAMAP" id="MF_00037">
    <property type="entry name" value="MurB"/>
    <property type="match status" value="1"/>
</dbReference>
<keyword evidence="12 16" id="KW-0560">Oxidoreductase</keyword>
<evidence type="ECO:0000256" key="3">
    <source>
        <dbReference type="ARBA" id="ARBA00004496"/>
    </source>
</evidence>
<keyword evidence="10 16" id="KW-0133">Cell shape</keyword>
<organism evidence="18 19">
    <name type="scientific">Candidatus Spechtbacteria bacterium RIFCSPHIGHO2_01_FULL_43_30</name>
    <dbReference type="NCBI Taxonomy" id="1802158"/>
    <lineage>
        <taxon>Bacteria</taxon>
        <taxon>Candidatus Spechtiibacteriota</taxon>
    </lineage>
</organism>
<comment type="function">
    <text evidence="2 16">Cell wall formation.</text>
</comment>
<comment type="pathway">
    <text evidence="4 16">Cell wall biogenesis; peptidoglycan biosynthesis.</text>
</comment>
<keyword evidence="13 16" id="KW-0131">Cell cycle</keyword>
<dbReference type="GO" id="GO:0008360">
    <property type="term" value="P:regulation of cell shape"/>
    <property type="evidence" value="ECO:0007669"/>
    <property type="project" value="UniProtKB-KW"/>
</dbReference>
<dbReference type="GO" id="GO:0009252">
    <property type="term" value="P:peptidoglycan biosynthetic process"/>
    <property type="evidence" value="ECO:0007669"/>
    <property type="project" value="UniProtKB-UniRule"/>
</dbReference>
<evidence type="ECO:0000259" key="17">
    <source>
        <dbReference type="PROSITE" id="PS51387"/>
    </source>
</evidence>
<comment type="similarity">
    <text evidence="16">Belongs to the MurB family.</text>
</comment>
<gene>
    <name evidence="16" type="primary">murB</name>
    <name evidence="18" type="ORF">A2827_03505</name>
</gene>
<evidence type="ECO:0000256" key="9">
    <source>
        <dbReference type="ARBA" id="ARBA00022857"/>
    </source>
</evidence>
<evidence type="ECO:0000256" key="6">
    <source>
        <dbReference type="ARBA" id="ARBA00022618"/>
    </source>
</evidence>
<evidence type="ECO:0000313" key="19">
    <source>
        <dbReference type="Proteomes" id="UP000177932"/>
    </source>
</evidence>
<evidence type="ECO:0000256" key="12">
    <source>
        <dbReference type="ARBA" id="ARBA00023002"/>
    </source>
</evidence>
<feature type="active site" evidence="16">
    <location>
        <position position="161"/>
    </location>
</feature>
<keyword evidence="14 16" id="KW-0961">Cell wall biogenesis/degradation</keyword>
<dbReference type="GO" id="GO:0008762">
    <property type="term" value="F:UDP-N-acetylmuramate dehydrogenase activity"/>
    <property type="evidence" value="ECO:0007669"/>
    <property type="project" value="UniProtKB-UniRule"/>
</dbReference>
<sequence length="313" mass="34759">MILDIQKNVPLSVYTTYKIGGSARFFCDAQNEQEIIEAFAFARRRGLPYFILGGGSNILVSDKGFDGLVIRVRNSGYKMEGEIIEAGVGMDLQNFVDIAIASGLQGIEWASGIPGTLGGAVRGNAGAFGGEMKDIVISIRFMDRKGNIRVRNNEECKFGYRTSVFKQMPGLVIISATIQLKRGDRKKLLKFSGDTIALRASRHPLEFGSCGSVFKAAELKDINPRHFEKYPRFKNLIKNDPFPVIPMACFLDEADLKNYRIGGAMVSDKHPNFFVNYDNASANDVVTLISLAKQRILHHFKIVAEEEVQYVGF</sequence>
<dbReference type="PROSITE" id="PS51387">
    <property type="entry name" value="FAD_PCMH"/>
    <property type="match status" value="1"/>
</dbReference>
<evidence type="ECO:0000256" key="16">
    <source>
        <dbReference type="HAMAP-Rule" id="MF_00037"/>
    </source>
</evidence>
<dbReference type="InterPro" id="IPR036318">
    <property type="entry name" value="FAD-bd_PCMH-like_sf"/>
</dbReference>
<evidence type="ECO:0000256" key="10">
    <source>
        <dbReference type="ARBA" id="ARBA00022960"/>
    </source>
</evidence>
<dbReference type="Pfam" id="PF01565">
    <property type="entry name" value="FAD_binding_4"/>
    <property type="match status" value="1"/>
</dbReference>
<comment type="cofactor">
    <cofactor evidence="1 16">
        <name>FAD</name>
        <dbReference type="ChEBI" id="CHEBI:57692"/>
    </cofactor>
</comment>
<dbReference type="PANTHER" id="PTHR21071">
    <property type="entry name" value="UDP-N-ACETYLENOLPYRUVOYLGLUCOSAMINE REDUCTASE"/>
    <property type="match status" value="1"/>
</dbReference>
<name>A0A1G2H4A4_9BACT</name>
<dbReference type="GO" id="GO:0005829">
    <property type="term" value="C:cytosol"/>
    <property type="evidence" value="ECO:0007669"/>
    <property type="project" value="TreeGrafter"/>
</dbReference>
<keyword evidence="6 16" id="KW-0132">Cell division</keyword>
<feature type="domain" description="FAD-binding PCMH-type" evidence="17">
    <location>
        <begin position="18"/>
        <end position="183"/>
    </location>
</feature>
<protein>
    <recommendedName>
        <fullName evidence="16">UDP-N-acetylenolpyruvoylglucosamine reductase</fullName>
        <ecNumber evidence="16">1.3.1.98</ecNumber>
    </recommendedName>
    <alternativeName>
        <fullName evidence="16">UDP-N-acetylmuramate dehydrogenase</fullName>
    </alternativeName>
</protein>
<dbReference type="Gene3D" id="3.30.465.10">
    <property type="match status" value="1"/>
</dbReference>
<evidence type="ECO:0000256" key="8">
    <source>
        <dbReference type="ARBA" id="ARBA00022827"/>
    </source>
</evidence>
<evidence type="ECO:0000256" key="2">
    <source>
        <dbReference type="ARBA" id="ARBA00003921"/>
    </source>
</evidence>
<dbReference type="AlphaFoldDB" id="A0A1G2H4A4"/>
<dbReference type="Gene3D" id="3.90.78.10">
    <property type="entry name" value="UDP-N-acetylenolpyruvoylglucosamine reductase, C-terminal domain"/>
    <property type="match status" value="1"/>
</dbReference>
<dbReference type="GO" id="GO:0071949">
    <property type="term" value="F:FAD binding"/>
    <property type="evidence" value="ECO:0007669"/>
    <property type="project" value="InterPro"/>
</dbReference>
<dbReference type="STRING" id="1802158.A2827_03505"/>
<keyword evidence="9 16" id="KW-0521">NADP</keyword>
<evidence type="ECO:0000256" key="5">
    <source>
        <dbReference type="ARBA" id="ARBA00022490"/>
    </source>
</evidence>
<keyword evidence="5 16" id="KW-0963">Cytoplasm</keyword>
<dbReference type="SUPFAM" id="SSF56194">
    <property type="entry name" value="Uridine diphospho-N-Acetylenolpyruvylglucosamine reductase, MurB, C-terminal domain"/>
    <property type="match status" value="1"/>
</dbReference>
<dbReference type="Gene3D" id="3.30.43.10">
    <property type="entry name" value="Uridine Diphospho-n-acetylenolpyruvylglucosamine Reductase, domain 2"/>
    <property type="match status" value="1"/>
</dbReference>
<evidence type="ECO:0000313" key="18">
    <source>
        <dbReference type="EMBL" id="OGZ57325.1"/>
    </source>
</evidence>
<feature type="active site" evidence="16">
    <location>
        <position position="307"/>
    </location>
</feature>
<dbReference type="InterPro" id="IPR011601">
    <property type="entry name" value="MurB_C"/>
</dbReference>
<dbReference type="InterPro" id="IPR016166">
    <property type="entry name" value="FAD-bd_PCMH"/>
</dbReference>
<dbReference type="InterPro" id="IPR016167">
    <property type="entry name" value="FAD-bd_PCMH_sub1"/>
</dbReference>
<evidence type="ECO:0000256" key="7">
    <source>
        <dbReference type="ARBA" id="ARBA00022630"/>
    </source>
</evidence>
<dbReference type="EC" id="1.3.1.98" evidence="16"/>
<dbReference type="NCBIfam" id="NF010480">
    <property type="entry name" value="PRK13905.1"/>
    <property type="match status" value="1"/>
</dbReference>
<dbReference type="NCBIfam" id="TIGR00179">
    <property type="entry name" value="murB"/>
    <property type="match status" value="1"/>
</dbReference>
<keyword evidence="7 16" id="KW-0285">Flavoprotein</keyword>
<evidence type="ECO:0000256" key="13">
    <source>
        <dbReference type="ARBA" id="ARBA00023306"/>
    </source>
</evidence>
<accession>A0A1G2H4A4</accession>
<dbReference type="InterPro" id="IPR003170">
    <property type="entry name" value="MurB"/>
</dbReference>
<proteinExistence type="inferred from homology"/>
<dbReference type="GO" id="GO:0071555">
    <property type="term" value="P:cell wall organization"/>
    <property type="evidence" value="ECO:0007669"/>
    <property type="project" value="UniProtKB-KW"/>
</dbReference>
<comment type="caution">
    <text evidence="18">The sequence shown here is derived from an EMBL/GenBank/DDBJ whole genome shotgun (WGS) entry which is preliminary data.</text>
</comment>
<evidence type="ECO:0000256" key="1">
    <source>
        <dbReference type="ARBA" id="ARBA00001974"/>
    </source>
</evidence>
<evidence type="ECO:0000256" key="4">
    <source>
        <dbReference type="ARBA" id="ARBA00004752"/>
    </source>
</evidence>
<dbReference type="Pfam" id="PF02873">
    <property type="entry name" value="MurB_C"/>
    <property type="match status" value="1"/>
</dbReference>
<feature type="active site" description="Proton donor" evidence="16">
    <location>
        <position position="212"/>
    </location>
</feature>
<dbReference type="InterPro" id="IPR036635">
    <property type="entry name" value="MurB_C_sf"/>
</dbReference>
<keyword evidence="8 16" id="KW-0274">FAD</keyword>
<evidence type="ECO:0000256" key="15">
    <source>
        <dbReference type="ARBA" id="ARBA00048914"/>
    </source>
</evidence>
<dbReference type="InterPro" id="IPR016169">
    <property type="entry name" value="FAD-bd_PCMH_sub2"/>
</dbReference>
<dbReference type="InterPro" id="IPR006094">
    <property type="entry name" value="Oxid_FAD_bind_N"/>
</dbReference>
<comment type="catalytic activity">
    <reaction evidence="15 16">
        <text>UDP-N-acetyl-alpha-D-muramate + NADP(+) = UDP-N-acetyl-3-O-(1-carboxyvinyl)-alpha-D-glucosamine + NADPH + H(+)</text>
        <dbReference type="Rhea" id="RHEA:12248"/>
        <dbReference type="ChEBI" id="CHEBI:15378"/>
        <dbReference type="ChEBI" id="CHEBI:57783"/>
        <dbReference type="ChEBI" id="CHEBI:58349"/>
        <dbReference type="ChEBI" id="CHEBI:68483"/>
        <dbReference type="ChEBI" id="CHEBI:70757"/>
        <dbReference type="EC" id="1.3.1.98"/>
    </reaction>
</comment>
<evidence type="ECO:0000256" key="11">
    <source>
        <dbReference type="ARBA" id="ARBA00022984"/>
    </source>
</evidence>
<comment type="subcellular location">
    <subcellularLocation>
        <location evidence="3 16">Cytoplasm</location>
    </subcellularLocation>
</comment>
<dbReference type="GO" id="GO:0051301">
    <property type="term" value="P:cell division"/>
    <property type="evidence" value="ECO:0007669"/>
    <property type="project" value="UniProtKB-KW"/>
</dbReference>